<dbReference type="GO" id="GO:0044715">
    <property type="term" value="F:8-oxo-dGDP phosphatase activity"/>
    <property type="evidence" value="ECO:0007669"/>
    <property type="project" value="TreeGrafter"/>
</dbReference>
<sequence>MKKKIHVVGAIIKNSKNEIFAAQRNLKMTLGGYWEFPGGKIEIGETSKIALVREIQEEFNCLINVYEKVEDTIYEYENFIVRLETYMAEIKKGELNLLEHSDSIWLKKKDLMILDWAPADIPAVRKIMETMD</sequence>
<dbReference type="GO" id="GO:0006260">
    <property type="term" value="P:DNA replication"/>
    <property type="evidence" value="ECO:0007669"/>
    <property type="project" value="UniProtKB-KW"/>
</dbReference>
<dbReference type="PROSITE" id="PS00893">
    <property type="entry name" value="NUDIX_BOX"/>
    <property type="match status" value="1"/>
</dbReference>
<name>A0A2U3ANZ6_9BACL</name>
<keyword evidence="9" id="KW-0234">DNA repair</keyword>
<comment type="catalytic activity">
    <reaction evidence="10">
        <text>8-oxo-dGTP + H2O = 8-oxo-dGMP + diphosphate + H(+)</text>
        <dbReference type="Rhea" id="RHEA:31575"/>
        <dbReference type="ChEBI" id="CHEBI:15377"/>
        <dbReference type="ChEBI" id="CHEBI:15378"/>
        <dbReference type="ChEBI" id="CHEBI:33019"/>
        <dbReference type="ChEBI" id="CHEBI:63224"/>
        <dbReference type="ChEBI" id="CHEBI:77896"/>
        <dbReference type="EC" id="3.6.1.55"/>
    </reaction>
</comment>
<comment type="cofactor">
    <cofactor evidence="1">
        <name>Mg(2+)</name>
        <dbReference type="ChEBI" id="CHEBI:18420"/>
    </cofactor>
</comment>
<dbReference type="GO" id="GO:0008413">
    <property type="term" value="F:8-oxo-7,8-dihydroguanosine triphosphate pyrophosphatase activity"/>
    <property type="evidence" value="ECO:0007669"/>
    <property type="project" value="TreeGrafter"/>
</dbReference>
<evidence type="ECO:0000256" key="11">
    <source>
        <dbReference type="ARBA" id="ARBA00038905"/>
    </source>
</evidence>
<gene>
    <name evidence="14" type="ORF">DEX24_04930</name>
</gene>
<keyword evidence="15" id="KW-1185">Reference proteome</keyword>
<evidence type="ECO:0000313" key="14">
    <source>
        <dbReference type="EMBL" id="PWI26273.1"/>
    </source>
</evidence>
<evidence type="ECO:0000256" key="1">
    <source>
        <dbReference type="ARBA" id="ARBA00001946"/>
    </source>
</evidence>
<dbReference type="Proteomes" id="UP000245938">
    <property type="component" value="Unassembled WGS sequence"/>
</dbReference>
<evidence type="ECO:0000256" key="8">
    <source>
        <dbReference type="ARBA" id="ARBA00022842"/>
    </source>
</evidence>
<evidence type="ECO:0000256" key="12">
    <source>
        <dbReference type="RuleBase" id="RU003476"/>
    </source>
</evidence>
<dbReference type="GO" id="GO:0006281">
    <property type="term" value="P:DNA repair"/>
    <property type="evidence" value="ECO:0007669"/>
    <property type="project" value="UniProtKB-KW"/>
</dbReference>
<dbReference type="PANTHER" id="PTHR47707:SF1">
    <property type="entry name" value="NUDIX HYDROLASE FAMILY PROTEIN"/>
    <property type="match status" value="1"/>
</dbReference>
<keyword evidence="5" id="KW-0479">Metal-binding</keyword>
<keyword evidence="3" id="KW-0515">Mutator protein</keyword>
<keyword evidence="4" id="KW-0235">DNA replication</keyword>
<dbReference type="AlphaFoldDB" id="A0A2U3ANZ6"/>
<comment type="similarity">
    <text evidence="2 12">Belongs to the Nudix hydrolase family.</text>
</comment>
<dbReference type="PRINTS" id="PR00502">
    <property type="entry name" value="NUDIXFAMILY"/>
</dbReference>
<evidence type="ECO:0000256" key="5">
    <source>
        <dbReference type="ARBA" id="ARBA00022723"/>
    </source>
</evidence>
<evidence type="ECO:0000256" key="9">
    <source>
        <dbReference type="ARBA" id="ARBA00023204"/>
    </source>
</evidence>
<dbReference type="PROSITE" id="PS51462">
    <property type="entry name" value="NUDIX"/>
    <property type="match status" value="1"/>
</dbReference>
<dbReference type="GO" id="GO:0035539">
    <property type="term" value="F:8-oxo-7,8-dihydrodeoxyguanosine triphosphate pyrophosphatase activity"/>
    <property type="evidence" value="ECO:0007669"/>
    <property type="project" value="UniProtKB-EC"/>
</dbReference>
<dbReference type="Pfam" id="PF00293">
    <property type="entry name" value="NUDIX"/>
    <property type="match status" value="1"/>
</dbReference>
<evidence type="ECO:0000256" key="3">
    <source>
        <dbReference type="ARBA" id="ARBA00022457"/>
    </source>
</evidence>
<dbReference type="GO" id="GO:0044716">
    <property type="term" value="F:8-oxo-GDP phosphatase activity"/>
    <property type="evidence" value="ECO:0007669"/>
    <property type="project" value="TreeGrafter"/>
</dbReference>
<keyword evidence="6" id="KW-0227">DNA damage</keyword>
<evidence type="ECO:0000259" key="13">
    <source>
        <dbReference type="PROSITE" id="PS51462"/>
    </source>
</evidence>
<dbReference type="InterPro" id="IPR015797">
    <property type="entry name" value="NUDIX_hydrolase-like_dom_sf"/>
</dbReference>
<dbReference type="CDD" id="cd03425">
    <property type="entry name" value="NUDIX_MutT_NudA_like"/>
    <property type="match status" value="1"/>
</dbReference>
<feature type="domain" description="Nudix hydrolase" evidence="13">
    <location>
        <begin position="3"/>
        <end position="128"/>
    </location>
</feature>
<evidence type="ECO:0000256" key="7">
    <source>
        <dbReference type="ARBA" id="ARBA00022801"/>
    </source>
</evidence>
<evidence type="ECO:0000256" key="6">
    <source>
        <dbReference type="ARBA" id="ARBA00022763"/>
    </source>
</evidence>
<keyword evidence="8" id="KW-0460">Magnesium</keyword>
<dbReference type="InterPro" id="IPR020476">
    <property type="entry name" value="Nudix_hydrolase"/>
</dbReference>
<reference evidence="14 15" key="1">
    <citation type="submission" date="2018-05" db="EMBL/GenBank/DDBJ databases">
        <title>Kurthia sibirica genome sequence.</title>
        <authorList>
            <person name="Maclea K.S."/>
            <person name="Goen A.E."/>
        </authorList>
    </citation>
    <scope>NUCLEOTIDE SEQUENCE [LARGE SCALE GENOMIC DNA]</scope>
    <source>
        <strain evidence="14 15">ATCC 49154</strain>
    </source>
</reference>
<dbReference type="RefSeq" id="WP_109305296.1">
    <property type="nucleotide sequence ID" value="NZ_BJUF01000016.1"/>
</dbReference>
<keyword evidence="7 12" id="KW-0378">Hydrolase</keyword>
<dbReference type="OrthoDB" id="9810648at2"/>
<evidence type="ECO:0000256" key="2">
    <source>
        <dbReference type="ARBA" id="ARBA00005582"/>
    </source>
</evidence>
<dbReference type="GO" id="GO:0046872">
    <property type="term" value="F:metal ion binding"/>
    <property type="evidence" value="ECO:0007669"/>
    <property type="project" value="UniProtKB-KW"/>
</dbReference>
<dbReference type="InterPro" id="IPR020084">
    <property type="entry name" value="NUDIX_hydrolase_CS"/>
</dbReference>
<dbReference type="Gene3D" id="3.90.79.10">
    <property type="entry name" value="Nucleoside Triphosphate Pyrophosphohydrolase"/>
    <property type="match status" value="1"/>
</dbReference>
<dbReference type="PANTHER" id="PTHR47707">
    <property type="entry name" value="8-OXO-DGTP DIPHOSPHATASE"/>
    <property type="match status" value="1"/>
</dbReference>
<dbReference type="SUPFAM" id="SSF55811">
    <property type="entry name" value="Nudix"/>
    <property type="match status" value="1"/>
</dbReference>
<evidence type="ECO:0000256" key="10">
    <source>
        <dbReference type="ARBA" id="ARBA00035861"/>
    </source>
</evidence>
<dbReference type="EMBL" id="QFVR01000004">
    <property type="protein sequence ID" value="PWI26273.1"/>
    <property type="molecule type" value="Genomic_DNA"/>
</dbReference>
<evidence type="ECO:0000256" key="4">
    <source>
        <dbReference type="ARBA" id="ARBA00022705"/>
    </source>
</evidence>
<dbReference type="InterPro" id="IPR000086">
    <property type="entry name" value="NUDIX_hydrolase_dom"/>
</dbReference>
<protein>
    <recommendedName>
        <fullName evidence="11">8-oxo-dGTP diphosphatase</fullName>
        <ecNumber evidence="11">3.6.1.55</ecNumber>
    </recommendedName>
</protein>
<comment type="caution">
    <text evidence="14">The sequence shown here is derived from an EMBL/GenBank/DDBJ whole genome shotgun (WGS) entry which is preliminary data.</text>
</comment>
<dbReference type="InterPro" id="IPR047127">
    <property type="entry name" value="MutT-like"/>
</dbReference>
<organism evidence="14 15">
    <name type="scientific">Kurthia sibirica</name>
    <dbReference type="NCBI Taxonomy" id="202750"/>
    <lineage>
        <taxon>Bacteria</taxon>
        <taxon>Bacillati</taxon>
        <taxon>Bacillota</taxon>
        <taxon>Bacilli</taxon>
        <taxon>Bacillales</taxon>
        <taxon>Caryophanaceae</taxon>
        <taxon>Kurthia</taxon>
    </lineage>
</organism>
<evidence type="ECO:0000313" key="15">
    <source>
        <dbReference type="Proteomes" id="UP000245938"/>
    </source>
</evidence>
<accession>A0A2U3ANZ6</accession>
<proteinExistence type="inferred from homology"/>
<dbReference type="EC" id="3.6.1.55" evidence="11"/>